<evidence type="ECO:0000256" key="2">
    <source>
        <dbReference type="SAM" id="SignalP"/>
    </source>
</evidence>
<evidence type="ECO:0000256" key="1">
    <source>
        <dbReference type="SAM" id="Phobius"/>
    </source>
</evidence>
<evidence type="ECO:0000313" key="4">
    <source>
        <dbReference type="Proteomes" id="UP000621670"/>
    </source>
</evidence>
<sequence length="169" mass="18522">MKQKVFLLLFLCMCLKSWSQTLIYKGSGTVTNQKNTVLTPNLVRIALAENPDLLKEYNIGRRKKTVGNTMLLAGPVLVGVGAMAYVISNFDSGMNPGYDEPRNTVPKIMMGTGLAAMLFAIPVKIGFSKKIKNSISQYNNRLGTTYETNNTDLEIVGNTNGIGLRLTLN</sequence>
<dbReference type="EMBL" id="JACRUM010000008">
    <property type="protein sequence ID" value="MBC5864370.1"/>
    <property type="molecule type" value="Genomic_DNA"/>
</dbReference>
<keyword evidence="1" id="KW-0472">Membrane</keyword>
<evidence type="ECO:0000313" key="3">
    <source>
        <dbReference type="EMBL" id="MBC5864370.1"/>
    </source>
</evidence>
<feature type="signal peptide" evidence="2">
    <location>
        <begin position="1"/>
        <end position="19"/>
    </location>
</feature>
<dbReference type="RefSeq" id="WP_166137654.1">
    <property type="nucleotide sequence ID" value="NZ_JAAOBY010000007.1"/>
</dbReference>
<reference evidence="3 4" key="1">
    <citation type="submission" date="2020-08" db="EMBL/GenBank/DDBJ databases">
        <title>Description of novel Flavobacterium F-400 isolate.</title>
        <authorList>
            <person name="Saticioglu I."/>
            <person name="Duman M."/>
            <person name="Altun S."/>
        </authorList>
    </citation>
    <scope>NUCLEOTIDE SEQUENCE [LARGE SCALE GENOMIC DNA]</scope>
    <source>
        <strain evidence="3 4">F-400</strain>
    </source>
</reference>
<feature type="chain" id="PRO_5046973680" evidence="2">
    <location>
        <begin position="20"/>
        <end position="169"/>
    </location>
</feature>
<dbReference type="Proteomes" id="UP000621670">
    <property type="component" value="Unassembled WGS sequence"/>
</dbReference>
<protein>
    <submittedName>
        <fullName evidence="3">Uncharacterized protein</fullName>
    </submittedName>
</protein>
<accession>A0ABR7JJ59</accession>
<keyword evidence="4" id="KW-1185">Reference proteome</keyword>
<feature type="transmembrane region" description="Helical" evidence="1">
    <location>
        <begin position="108"/>
        <end position="127"/>
    </location>
</feature>
<keyword evidence="1" id="KW-1133">Transmembrane helix</keyword>
<gene>
    <name evidence="3" type="ORF">H8R26_13150</name>
</gene>
<feature type="transmembrane region" description="Helical" evidence="1">
    <location>
        <begin position="66"/>
        <end position="88"/>
    </location>
</feature>
<proteinExistence type="predicted"/>
<name>A0ABR7JJ59_9FLAO</name>
<comment type="caution">
    <text evidence="3">The sequence shown here is derived from an EMBL/GenBank/DDBJ whole genome shotgun (WGS) entry which is preliminary data.</text>
</comment>
<keyword evidence="2" id="KW-0732">Signal</keyword>
<keyword evidence="1" id="KW-0812">Transmembrane</keyword>
<organism evidence="3 4">
    <name type="scientific">Flavobacterium turcicum</name>
    <dbReference type="NCBI Taxonomy" id="2764718"/>
    <lineage>
        <taxon>Bacteria</taxon>
        <taxon>Pseudomonadati</taxon>
        <taxon>Bacteroidota</taxon>
        <taxon>Flavobacteriia</taxon>
        <taxon>Flavobacteriales</taxon>
        <taxon>Flavobacteriaceae</taxon>
        <taxon>Flavobacterium</taxon>
    </lineage>
</organism>